<dbReference type="InterPro" id="IPR002495">
    <property type="entry name" value="Glyco_trans_8"/>
</dbReference>
<protein>
    <recommendedName>
        <fullName evidence="2">Nucleotide-diphospho-sugar transferase domain-containing protein</fullName>
    </recommendedName>
</protein>
<comment type="caution">
    <text evidence="1">The sequence shown here is derived from an EMBL/GenBank/DDBJ whole genome shotgun (WGS) entry which is preliminary data.</text>
</comment>
<name>X0ULL2_9ZZZZ</name>
<dbReference type="Pfam" id="PF01501">
    <property type="entry name" value="Glyco_transf_8"/>
    <property type="match status" value="1"/>
</dbReference>
<evidence type="ECO:0000313" key="1">
    <source>
        <dbReference type="EMBL" id="GAG01243.1"/>
    </source>
</evidence>
<dbReference type="InterPro" id="IPR050587">
    <property type="entry name" value="GNT1/Glycosyltrans_8"/>
</dbReference>
<sequence>MPYYGCEDREHVIHNYDHNPGRVAFVTMLMMNDTYLPGIIMVGLQLKKLSPEIERVCMVTDDITEETIETISKVFIIKQVPYIRVREGYISDPTKSKIYSRSFTKLNFMNLTEYDKIIWIDADMIPLRNTSELIHYPSPSVPFLLG</sequence>
<organism evidence="1">
    <name type="scientific">marine sediment metagenome</name>
    <dbReference type="NCBI Taxonomy" id="412755"/>
    <lineage>
        <taxon>unclassified sequences</taxon>
        <taxon>metagenomes</taxon>
        <taxon>ecological metagenomes</taxon>
    </lineage>
</organism>
<dbReference type="InterPro" id="IPR029044">
    <property type="entry name" value="Nucleotide-diphossugar_trans"/>
</dbReference>
<gene>
    <name evidence="1" type="ORF">S01H1_45575</name>
</gene>
<dbReference type="SUPFAM" id="SSF53448">
    <property type="entry name" value="Nucleotide-diphospho-sugar transferases"/>
    <property type="match status" value="1"/>
</dbReference>
<proteinExistence type="predicted"/>
<dbReference type="EMBL" id="BARS01029133">
    <property type="protein sequence ID" value="GAG01243.1"/>
    <property type="molecule type" value="Genomic_DNA"/>
</dbReference>
<reference evidence="1" key="1">
    <citation type="journal article" date="2014" name="Front. Microbiol.">
        <title>High frequency of phylogenetically diverse reductive dehalogenase-homologous genes in deep subseafloor sedimentary metagenomes.</title>
        <authorList>
            <person name="Kawai M."/>
            <person name="Futagami T."/>
            <person name="Toyoda A."/>
            <person name="Takaki Y."/>
            <person name="Nishi S."/>
            <person name="Hori S."/>
            <person name="Arai W."/>
            <person name="Tsubouchi T."/>
            <person name="Morono Y."/>
            <person name="Uchiyama I."/>
            <person name="Ito T."/>
            <person name="Fujiyama A."/>
            <person name="Inagaki F."/>
            <person name="Takami H."/>
        </authorList>
    </citation>
    <scope>NUCLEOTIDE SEQUENCE</scope>
    <source>
        <strain evidence="1">Expedition CK06-06</strain>
    </source>
</reference>
<dbReference type="PANTHER" id="PTHR11183">
    <property type="entry name" value="GLYCOGENIN SUBFAMILY MEMBER"/>
    <property type="match status" value="1"/>
</dbReference>
<dbReference type="AlphaFoldDB" id="X0ULL2"/>
<dbReference type="GO" id="GO:0016757">
    <property type="term" value="F:glycosyltransferase activity"/>
    <property type="evidence" value="ECO:0007669"/>
    <property type="project" value="InterPro"/>
</dbReference>
<evidence type="ECO:0008006" key="2">
    <source>
        <dbReference type="Google" id="ProtNLM"/>
    </source>
</evidence>
<feature type="non-terminal residue" evidence="1">
    <location>
        <position position="146"/>
    </location>
</feature>
<dbReference type="Gene3D" id="3.90.550.10">
    <property type="entry name" value="Spore Coat Polysaccharide Biosynthesis Protein SpsA, Chain A"/>
    <property type="match status" value="1"/>
</dbReference>
<accession>X0ULL2</accession>